<feature type="region of interest" description="Disordered" evidence="6">
    <location>
        <begin position="1"/>
        <end position="50"/>
    </location>
</feature>
<gene>
    <name evidence="8" type="ORF">PG996_005059</name>
</gene>
<evidence type="ECO:0000256" key="3">
    <source>
        <dbReference type="ARBA" id="ARBA00022692"/>
    </source>
</evidence>
<feature type="transmembrane region" description="Helical" evidence="7">
    <location>
        <begin position="494"/>
        <end position="516"/>
    </location>
</feature>
<evidence type="ECO:0000256" key="4">
    <source>
        <dbReference type="ARBA" id="ARBA00022989"/>
    </source>
</evidence>
<dbReference type="Gene3D" id="1.20.1740.10">
    <property type="entry name" value="Amino acid/polyamine transporter I"/>
    <property type="match status" value="1"/>
</dbReference>
<name>A0ABR1VKE7_9PEZI</name>
<feature type="transmembrane region" description="Helical" evidence="7">
    <location>
        <begin position="257"/>
        <end position="274"/>
    </location>
</feature>
<evidence type="ECO:0000256" key="1">
    <source>
        <dbReference type="ARBA" id="ARBA00004141"/>
    </source>
</evidence>
<keyword evidence="4 7" id="KW-1133">Transmembrane helix</keyword>
<feature type="transmembrane region" description="Helical" evidence="7">
    <location>
        <begin position="418"/>
        <end position="444"/>
    </location>
</feature>
<feature type="compositionally biased region" description="Basic and acidic residues" evidence="6">
    <location>
        <begin position="1"/>
        <end position="21"/>
    </location>
</feature>
<protein>
    <recommendedName>
        <fullName evidence="10">Amino acid permease</fullName>
    </recommendedName>
</protein>
<feature type="transmembrane region" description="Helical" evidence="7">
    <location>
        <begin position="94"/>
        <end position="114"/>
    </location>
</feature>
<evidence type="ECO:0008006" key="10">
    <source>
        <dbReference type="Google" id="ProtNLM"/>
    </source>
</evidence>
<dbReference type="PANTHER" id="PTHR45649">
    <property type="entry name" value="AMINO-ACID PERMEASE BAT1"/>
    <property type="match status" value="1"/>
</dbReference>
<feature type="transmembrane region" description="Helical" evidence="7">
    <location>
        <begin position="392"/>
        <end position="412"/>
    </location>
</feature>
<dbReference type="Pfam" id="PF13520">
    <property type="entry name" value="AA_permease_2"/>
    <property type="match status" value="1"/>
</dbReference>
<keyword evidence="5 7" id="KW-0472">Membrane</keyword>
<dbReference type="Proteomes" id="UP001446871">
    <property type="component" value="Unassembled WGS sequence"/>
</dbReference>
<feature type="transmembrane region" description="Helical" evidence="7">
    <location>
        <begin position="465"/>
        <end position="482"/>
    </location>
</feature>
<evidence type="ECO:0000313" key="9">
    <source>
        <dbReference type="Proteomes" id="UP001446871"/>
    </source>
</evidence>
<feature type="transmembrane region" description="Helical" evidence="7">
    <location>
        <begin position="141"/>
        <end position="163"/>
    </location>
</feature>
<evidence type="ECO:0000313" key="8">
    <source>
        <dbReference type="EMBL" id="KAK8071711.1"/>
    </source>
</evidence>
<evidence type="ECO:0000256" key="7">
    <source>
        <dbReference type="SAM" id="Phobius"/>
    </source>
</evidence>
<comment type="subcellular location">
    <subcellularLocation>
        <location evidence="1">Membrane</location>
        <topology evidence="1">Multi-pass membrane protein</topology>
    </subcellularLocation>
</comment>
<dbReference type="PIRSF" id="PIRSF006060">
    <property type="entry name" value="AA_transporter"/>
    <property type="match status" value="1"/>
</dbReference>
<dbReference type="PANTHER" id="PTHR45649:SF5">
    <property type="entry name" value="GABA TRANSPORTER (EUROFUNG)-RELATED"/>
    <property type="match status" value="1"/>
</dbReference>
<comment type="caution">
    <text evidence="8">The sequence shown here is derived from an EMBL/GenBank/DDBJ whole genome shotgun (WGS) entry which is preliminary data.</text>
</comment>
<proteinExistence type="predicted"/>
<evidence type="ECO:0000256" key="5">
    <source>
        <dbReference type="ARBA" id="ARBA00023136"/>
    </source>
</evidence>
<organism evidence="8 9">
    <name type="scientific">Apiospora saccharicola</name>
    <dbReference type="NCBI Taxonomy" id="335842"/>
    <lineage>
        <taxon>Eukaryota</taxon>
        <taxon>Fungi</taxon>
        <taxon>Dikarya</taxon>
        <taxon>Ascomycota</taxon>
        <taxon>Pezizomycotina</taxon>
        <taxon>Sordariomycetes</taxon>
        <taxon>Xylariomycetidae</taxon>
        <taxon>Amphisphaeriales</taxon>
        <taxon>Apiosporaceae</taxon>
        <taxon>Apiospora</taxon>
    </lineage>
</organism>
<keyword evidence="9" id="KW-1185">Reference proteome</keyword>
<reference evidence="8 9" key="1">
    <citation type="submission" date="2023-01" db="EMBL/GenBank/DDBJ databases">
        <title>Analysis of 21 Apiospora genomes using comparative genomics revels a genus with tremendous synthesis potential of carbohydrate active enzymes and secondary metabolites.</title>
        <authorList>
            <person name="Sorensen T."/>
        </authorList>
    </citation>
    <scope>NUCLEOTIDE SEQUENCE [LARGE SCALE GENOMIC DNA]</scope>
    <source>
        <strain evidence="8 9">CBS 83171</strain>
    </source>
</reference>
<keyword evidence="2" id="KW-0813">Transport</keyword>
<feature type="transmembrane region" description="Helical" evidence="7">
    <location>
        <begin position="294"/>
        <end position="315"/>
    </location>
</feature>
<feature type="transmembrane region" description="Helical" evidence="7">
    <location>
        <begin position="218"/>
        <end position="237"/>
    </location>
</feature>
<feature type="transmembrane region" description="Helical" evidence="7">
    <location>
        <begin position="59"/>
        <end position="79"/>
    </location>
</feature>
<evidence type="ECO:0000256" key="2">
    <source>
        <dbReference type="ARBA" id="ARBA00022448"/>
    </source>
</evidence>
<feature type="transmembrane region" description="Helical" evidence="7">
    <location>
        <begin position="350"/>
        <end position="371"/>
    </location>
</feature>
<dbReference type="InterPro" id="IPR002293">
    <property type="entry name" value="AA/rel_permease1"/>
</dbReference>
<feature type="transmembrane region" description="Helical" evidence="7">
    <location>
        <begin position="183"/>
        <end position="206"/>
    </location>
</feature>
<accession>A0ABR1VKE7</accession>
<dbReference type="EMBL" id="JAQQWM010000003">
    <property type="protein sequence ID" value="KAK8071711.1"/>
    <property type="molecule type" value="Genomic_DNA"/>
</dbReference>
<keyword evidence="3 7" id="KW-0812">Transmembrane</keyword>
<evidence type="ECO:0000256" key="6">
    <source>
        <dbReference type="SAM" id="MobiDB-lite"/>
    </source>
</evidence>
<sequence length="536" mass="59214">MSSEDVELRSRSKETKAHDGVTVDIDDNDNGGKSPTPSASHTHSHPYLSTDSQTRTRRLFSMSQLFAFSLTYMGTWEAWHQSIYSILYNGGPRAIFWGGFLAVAGALAQAASIAEMSSLQPVAGAQYHWTYLLAPKSCNRFMCYLQGWASWFGYVALLAGVANTTAIQLEGIVQFNHENYVPGGWHTSVIVIALLAVLGALNMYAFRLVPWIELTGGVLHVANWVAFIVIFAAMGPRHDPDFLFVDSTTSGWADKPVISWHLGAVALTWALTGFDSAIHMSEETKKAKSAVPRAIFWSIFMNGIMAIIQMSVFLISMGPIDVAMQAYVPSLAVLYNTVKNKAAATTVWTLFWFVSMSSNLASIASVSRLSWAWARDGGLPIYFAYIDPKRHVPIRAVVLCVILTSLLCLLNIGSSTYVVFNAITSLCSWALYLSYAICILSMVLARLEQGADLKLGNWNLGRYGFAINSAALAYTLYMMVWLPFPSTTPVDAATMNYCSIMVVFILVFTFGMWFGWARKNWLGPNLTIRDYVIAHS</sequence>